<dbReference type="InterPro" id="IPR003313">
    <property type="entry name" value="AraC-bd"/>
</dbReference>
<dbReference type="RefSeq" id="WP_229750444.1">
    <property type="nucleotide sequence ID" value="NZ_BMHP01000003.1"/>
</dbReference>
<dbReference type="InterPro" id="IPR018062">
    <property type="entry name" value="HTH_AraC-typ_CS"/>
</dbReference>
<dbReference type="GO" id="GO:0003700">
    <property type="term" value="F:DNA-binding transcription factor activity"/>
    <property type="evidence" value="ECO:0007669"/>
    <property type="project" value="InterPro"/>
</dbReference>
<sequence>MAHPPLPRRLTNNEYFSSSSFRIFHQQIDGLVTLHWHEFYEISFIVSGEGFNMVNGVSKPIAKGDLFLLTPADFHTIGPAPDHTLEIYNLIFSDEWMEPRMRELLFHNPLELSVMMEEEIATELVQCFSLILKESKHDYPGKSMMVRSALDRILIELYRACEAKQPEKSKTQPVTAFSHAAAIQDALVYIHHHFREPLSLEIAARQARLSPNYFSDCFRKTTGTAFQQYLQSLRLNFAKSLIQSSTLPISEISYISGFNTLTNFEKMFKRMFGDAPRSFRSKTENG</sequence>
<reference evidence="5" key="2">
    <citation type="submission" date="2020-09" db="EMBL/GenBank/DDBJ databases">
        <authorList>
            <person name="Sun Q."/>
            <person name="Zhou Y."/>
        </authorList>
    </citation>
    <scope>NUCLEOTIDE SEQUENCE</scope>
    <source>
        <strain evidence="5">CGMCC 1.15178</strain>
    </source>
</reference>
<dbReference type="SUPFAM" id="SSF51215">
    <property type="entry name" value="Regulatory protein AraC"/>
    <property type="match status" value="1"/>
</dbReference>
<dbReference type="GO" id="GO:0043565">
    <property type="term" value="F:sequence-specific DNA binding"/>
    <property type="evidence" value="ECO:0007669"/>
    <property type="project" value="InterPro"/>
</dbReference>
<feature type="domain" description="HTH araC/xylS-type" evidence="4">
    <location>
        <begin position="184"/>
        <end position="282"/>
    </location>
</feature>
<dbReference type="PANTHER" id="PTHR43280:SF27">
    <property type="entry name" value="TRANSCRIPTIONAL REGULATOR MTLR"/>
    <property type="match status" value="1"/>
</dbReference>
<reference evidence="5" key="1">
    <citation type="journal article" date="2014" name="Int. J. Syst. Evol. Microbiol.">
        <title>Complete genome sequence of Corynebacterium casei LMG S-19264T (=DSM 44701T), isolated from a smear-ripened cheese.</title>
        <authorList>
            <consortium name="US DOE Joint Genome Institute (JGI-PGF)"/>
            <person name="Walter F."/>
            <person name="Albersmeier A."/>
            <person name="Kalinowski J."/>
            <person name="Ruckert C."/>
        </authorList>
    </citation>
    <scope>NUCLEOTIDE SEQUENCE</scope>
    <source>
        <strain evidence="5">CGMCC 1.15178</strain>
    </source>
</reference>
<evidence type="ECO:0000313" key="5">
    <source>
        <dbReference type="EMBL" id="GGD80434.1"/>
    </source>
</evidence>
<dbReference type="InterPro" id="IPR009057">
    <property type="entry name" value="Homeodomain-like_sf"/>
</dbReference>
<gene>
    <name evidence="5" type="ORF">GCM10010911_43180</name>
</gene>
<dbReference type="InterPro" id="IPR014710">
    <property type="entry name" value="RmlC-like_jellyroll"/>
</dbReference>
<evidence type="ECO:0000256" key="1">
    <source>
        <dbReference type="ARBA" id="ARBA00023015"/>
    </source>
</evidence>
<name>A0A916Z8V4_9BACL</name>
<evidence type="ECO:0000256" key="3">
    <source>
        <dbReference type="ARBA" id="ARBA00023163"/>
    </source>
</evidence>
<keyword evidence="6" id="KW-1185">Reference proteome</keyword>
<dbReference type="Pfam" id="PF02311">
    <property type="entry name" value="AraC_binding"/>
    <property type="match status" value="1"/>
</dbReference>
<dbReference type="EMBL" id="BMHP01000003">
    <property type="protein sequence ID" value="GGD80434.1"/>
    <property type="molecule type" value="Genomic_DNA"/>
</dbReference>
<dbReference type="Gene3D" id="2.60.120.10">
    <property type="entry name" value="Jelly Rolls"/>
    <property type="match status" value="1"/>
</dbReference>
<proteinExistence type="predicted"/>
<dbReference type="PROSITE" id="PS00041">
    <property type="entry name" value="HTH_ARAC_FAMILY_1"/>
    <property type="match status" value="1"/>
</dbReference>
<dbReference type="SMART" id="SM00342">
    <property type="entry name" value="HTH_ARAC"/>
    <property type="match status" value="1"/>
</dbReference>
<organism evidence="5 6">
    <name type="scientific">Paenibacillus nasutitermitis</name>
    <dbReference type="NCBI Taxonomy" id="1652958"/>
    <lineage>
        <taxon>Bacteria</taxon>
        <taxon>Bacillati</taxon>
        <taxon>Bacillota</taxon>
        <taxon>Bacilli</taxon>
        <taxon>Bacillales</taxon>
        <taxon>Paenibacillaceae</taxon>
        <taxon>Paenibacillus</taxon>
    </lineage>
</organism>
<dbReference type="Pfam" id="PF12833">
    <property type="entry name" value="HTH_18"/>
    <property type="match status" value="1"/>
</dbReference>
<keyword evidence="1" id="KW-0805">Transcription regulation</keyword>
<dbReference type="AlphaFoldDB" id="A0A916Z8V4"/>
<dbReference type="InterPro" id="IPR037923">
    <property type="entry name" value="HTH-like"/>
</dbReference>
<dbReference type="Gene3D" id="1.10.10.60">
    <property type="entry name" value="Homeodomain-like"/>
    <property type="match status" value="2"/>
</dbReference>
<dbReference type="SUPFAM" id="SSF46689">
    <property type="entry name" value="Homeodomain-like"/>
    <property type="match status" value="2"/>
</dbReference>
<keyword evidence="3" id="KW-0804">Transcription</keyword>
<dbReference type="InterPro" id="IPR018060">
    <property type="entry name" value="HTH_AraC"/>
</dbReference>
<keyword evidence="2" id="KW-0238">DNA-binding</keyword>
<dbReference type="PANTHER" id="PTHR43280">
    <property type="entry name" value="ARAC-FAMILY TRANSCRIPTIONAL REGULATOR"/>
    <property type="match status" value="1"/>
</dbReference>
<evidence type="ECO:0000313" key="6">
    <source>
        <dbReference type="Proteomes" id="UP000612456"/>
    </source>
</evidence>
<dbReference type="Proteomes" id="UP000612456">
    <property type="component" value="Unassembled WGS sequence"/>
</dbReference>
<accession>A0A916Z8V4</accession>
<comment type="caution">
    <text evidence="5">The sequence shown here is derived from an EMBL/GenBank/DDBJ whole genome shotgun (WGS) entry which is preliminary data.</text>
</comment>
<evidence type="ECO:0000259" key="4">
    <source>
        <dbReference type="PROSITE" id="PS01124"/>
    </source>
</evidence>
<evidence type="ECO:0000256" key="2">
    <source>
        <dbReference type="ARBA" id="ARBA00023125"/>
    </source>
</evidence>
<dbReference type="PROSITE" id="PS01124">
    <property type="entry name" value="HTH_ARAC_FAMILY_2"/>
    <property type="match status" value="1"/>
</dbReference>
<protein>
    <submittedName>
        <fullName evidence="5">AraC family transcriptional regulator</fullName>
    </submittedName>
</protein>